<keyword evidence="3" id="KW-0378">Hydrolase</keyword>
<dbReference type="GO" id="GO:0004252">
    <property type="term" value="F:serine-type endopeptidase activity"/>
    <property type="evidence" value="ECO:0007669"/>
    <property type="project" value="InterPro"/>
</dbReference>
<evidence type="ECO:0000256" key="5">
    <source>
        <dbReference type="ARBA" id="ARBA00023157"/>
    </source>
</evidence>
<dbReference type="SMART" id="SM00020">
    <property type="entry name" value="Tryp_SPc"/>
    <property type="match status" value="1"/>
</dbReference>
<evidence type="ECO:0000256" key="2">
    <source>
        <dbReference type="ARBA" id="ARBA00022670"/>
    </source>
</evidence>
<evidence type="ECO:0000256" key="3">
    <source>
        <dbReference type="ARBA" id="ARBA00022801"/>
    </source>
</evidence>
<dbReference type="FunFam" id="2.40.10.10:FF:000036">
    <property type="entry name" value="Trypsin beta"/>
    <property type="match status" value="1"/>
</dbReference>
<sequence>GKVATTFKVRVGSTFANSGGATHNVARHITHPQYNVGTFMNNDVGIVRLATAIVLGGYVRAGSIAGPNYHVADNTNVWSIGWGLMSWGGQLSEELRHVQLRITNQAECQRVYGFNSINANMICAGWHTDGRGSCTADSGGPLLHNSVAVGITSFGTGCGEARWPGVYARVSRYASWIQSNS</sequence>
<comment type="subcellular location">
    <subcellularLocation>
        <location evidence="1">Secreted</location>
        <location evidence="1">Extracellular space</location>
    </subcellularLocation>
</comment>
<dbReference type="InterPro" id="IPR043504">
    <property type="entry name" value="Peptidase_S1_PA_chymotrypsin"/>
</dbReference>
<accession>A0A8S4RWQ3</accession>
<keyword evidence="2" id="KW-0645">Protease</keyword>
<dbReference type="AlphaFoldDB" id="A0A8S4RWQ3"/>
<reference evidence="7" key="1">
    <citation type="submission" date="2022-03" db="EMBL/GenBank/DDBJ databases">
        <authorList>
            <person name="Lindestad O."/>
        </authorList>
    </citation>
    <scope>NUCLEOTIDE SEQUENCE</scope>
</reference>
<protein>
    <submittedName>
        <fullName evidence="7">Jg4137 protein</fullName>
    </submittedName>
</protein>
<keyword evidence="8" id="KW-1185">Reference proteome</keyword>
<organism evidence="7 8">
    <name type="scientific">Pararge aegeria aegeria</name>
    <dbReference type="NCBI Taxonomy" id="348720"/>
    <lineage>
        <taxon>Eukaryota</taxon>
        <taxon>Metazoa</taxon>
        <taxon>Ecdysozoa</taxon>
        <taxon>Arthropoda</taxon>
        <taxon>Hexapoda</taxon>
        <taxon>Insecta</taxon>
        <taxon>Pterygota</taxon>
        <taxon>Neoptera</taxon>
        <taxon>Endopterygota</taxon>
        <taxon>Lepidoptera</taxon>
        <taxon>Glossata</taxon>
        <taxon>Ditrysia</taxon>
        <taxon>Papilionoidea</taxon>
        <taxon>Nymphalidae</taxon>
        <taxon>Satyrinae</taxon>
        <taxon>Satyrini</taxon>
        <taxon>Parargina</taxon>
        <taxon>Pararge</taxon>
    </lineage>
</organism>
<feature type="domain" description="Peptidase S1" evidence="6">
    <location>
        <begin position="1"/>
        <end position="181"/>
    </location>
</feature>
<dbReference type="EMBL" id="CAKXAJ010025727">
    <property type="protein sequence ID" value="CAH2243249.1"/>
    <property type="molecule type" value="Genomic_DNA"/>
</dbReference>
<evidence type="ECO:0000256" key="1">
    <source>
        <dbReference type="ARBA" id="ARBA00004239"/>
    </source>
</evidence>
<dbReference type="GO" id="GO:0005576">
    <property type="term" value="C:extracellular region"/>
    <property type="evidence" value="ECO:0007669"/>
    <property type="project" value="UniProtKB-SubCell"/>
</dbReference>
<dbReference type="InterPro" id="IPR001254">
    <property type="entry name" value="Trypsin_dom"/>
</dbReference>
<evidence type="ECO:0000313" key="7">
    <source>
        <dbReference type="EMBL" id="CAH2243249.1"/>
    </source>
</evidence>
<feature type="non-terminal residue" evidence="7">
    <location>
        <position position="1"/>
    </location>
</feature>
<evidence type="ECO:0000256" key="4">
    <source>
        <dbReference type="ARBA" id="ARBA00022825"/>
    </source>
</evidence>
<name>A0A8S4RWQ3_9NEOP</name>
<evidence type="ECO:0000313" key="8">
    <source>
        <dbReference type="Proteomes" id="UP000838756"/>
    </source>
</evidence>
<dbReference type="OrthoDB" id="6855195at2759"/>
<dbReference type="SUPFAM" id="SSF50494">
    <property type="entry name" value="Trypsin-like serine proteases"/>
    <property type="match status" value="1"/>
</dbReference>
<comment type="caution">
    <text evidence="7">The sequence shown here is derived from an EMBL/GenBank/DDBJ whole genome shotgun (WGS) entry which is preliminary data.</text>
</comment>
<gene>
    <name evidence="7" type="primary">jg4137</name>
    <name evidence="7" type="ORF">PAEG_LOCUS19417</name>
</gene>
<dbReference type="Proteomes" id="UP000838756">
    <property type="component" value="Unassembled WGS sequence"/>
</dbReference>
<dbReference type="GO" id="GO:0006508">
    <property type="term" value="P:proteolysis"/>
    <property type="evidence" value="ECO:0007669"/>
    <property type="project" value="UniProtKB-KW"/>
</dbReference>
<dbReference type="InterPro" id="IPR050430">
    <property type="entry name" value="Peptidase_S1"/>
</dbReference>
<dbReference type="PROSITE" id="PS50240">
    <property type="entry name" value="TRYPSIN_DOM"/>
    <property type="match status" value="1"/>
</dbReference>
<dbReference type="Pfam" id="PF00089">
    <property type="entry name" value="Trypsin"/>
    <property type="match status" value="1"/>
</dbReference>
<dbReference type="PANTHER" id="PTHR24276:SF91">
    <property type="entry name" value="AT26814P-RELATED"/>
    <property type="match status" value="1"/>
</dbReference>
<dbReference type="CDD" id="cd00190">
    <property type="entry name" value="Tryp_SPc"/>
    <property type="match status" value="1"/>
</dbReference>
<keyword evidence="5" id="KW-1015">Disulfide bond</keyword>
<dbReference type="InterPro" id="IPR009003">
    <property type="entry name" value="Peptidase_S1_PA"/>
</dbReference>
<dbReference type="Gene3D" id="2.40.10.10">
    <property type="entry name" value="Trypsin-like serine proteases"/>
    <property type="match status" value="1"/>
</dbReference>
<keyword evidence="4" id="KW-0720">Serine protease</keyword>
<proteinExistence type="predicted"/>
<evidence type="ECO:0000259" key="6">
    <source>
        <dbReference type="PROSITE" id="PS50240"/>
    </source>
</evidence>
<dbReference type="PANTHER" id="PTHR24276">
    <property type="entry name" value="POLYSERASE-RELATED"/>
    <property type="match status" value="1"/>
</dbReference>